<evidence type="ECO:0000313" key="3">
    <source>
        <dbReference type="Proteomes" id="UP000032160"/>
    </source>
</evidence>
<dbReference type="RefSeq" id="WP_081826286.1">
    <property type="nucleotide sequence ID" value="NZ_HG966617.1"/>
</dbReference>
<dbReference type="InterPro" id="IPR032466">
    <property type="entry name" value="Metal_Hydrolase"/>
</dbReference>
<proteinExistence type="predicted"/>
<dbReference type="Gene3D" id="3.10.310.70">
    <property type="match status" value="1"/>
</dbReference>
<dbReference type="EMBL" id="HG966617">
    <property type="protein sequence ID" value="CDO61407.1"/>
    <property type="molecule type" value="Genomic_DNA"/>
</dbReference>
<gene>
    <name evidence="2" type="ORF">BN1012_Phect3195</name>
</gene>
<dbReference type="CDD" id="cd01300">
    <property type="entry name" value="YtcJ_like"/>
    <property type="match status" value="1"/>
</dbReference>
<dbReference type="Pfam" id="PF07969">
    <property type="entry name" value="Amidohydro_3"/>
    <property type="match status" value="1"/>
</dbReference>
<dbReference type="PANTHER" id="PTHR22642:SF2">
    <property type="entry name" value="PROTEIN LONG AFTER FAR-RED 3"/>
    <property type="match status" value="1"/>
</dbReference>
<dbReference type="SUPFAM" id="SSF51338">
    <property type="entry name" value="Composite domain of metallo-dependent hydrolases"/>
    <property type="match status" value="1"/>
</dbReference>
<sequence length="606" mass="65001">MEQSGTIDGVRSVSAKSGCGSHHGKATDLFGCPCCAPVLGELGLLSLPHMAASANALAWKNESLGVPPQAVGLTIFTNATVITADADFSIAEALAIDGDKILAVGSLEDVRASVPDTATIVDAGGKTILPGFIEPHMHFFPIAMLSRFEDVGAVNCPTVASVLDRVGELAKSANEGEWIIGRQFDPSLQDGPDAITCEMLDPVTGDTPCLLFNASLHIAYCNSAAFKIAGLSAETPDPDGAAFGRNSDGSLNGVCQGGPAFGQVLAHNLAAMALEDVPAACKHVCDRANQVGITTFCDQASGSFQGANELAAFDAFARSGHMTTRLRYSLFGSFADTWDKTDVSFGQGNEFARATGWKIVSDGSNQGRTGLQREPYLGRDDKGMAYVEAADLKQQVTQRALEGWQVVVHANGDQAIDNTLDAFEAAYEAGAPRDMRYRIEHCSVLHDEQIARIKKLGLSPSFLIGHIYYWAKAFRDEVFGPEKAKLLGRARSCQDADIPWTMHSDEPVSEMGPLRCIENAVTRQMWKEPSSTLNADERVTVEEAILSITRVAAWQCHSDHEVGSLEVGKFADFVVLDNDPRKVPENEISQIKVLETWSGGRQVYAS</sequence>
<dbReference type="KEGG" id="pect:BN1012_Phect3195"/>
<dbReference type="InterPro" id="IPR033932">
    <property type="entry name" value="YtcJ-like"/>
</dbReference>
<evidence type="ECO:0000313" key="2">
    <source>
        <dbReference type="EMBL" id="CDO61407.1"/>
    </source>
</evidence>
<dbReference type="OrthoDB" id="9811399at2"/>
<dbReference type="HOGENOM" id="CLU_009942_2_0_5"/>
<dbReference type="PANTHER" id="PTHR22642">
    <property type="entry name" value="IMIDAZOLONEPROPIONASE"/>
    <property type="match status" value="1"/>
</dbReference>
<dbReference type="Gene3D" id="3.20.20.140">
    <property type="entry name" value="Metal-dependent hydrolases"/>
    <property type="match status" value="1"/>
</dbReference>
<reference evidence="2 3" key="1">
    <citation type="journal article" date="2014" name="Front. Genet.">
        <title>Genome and metabolic network of "Candidatus Phaeomarinobacter ectocarpi" Ec32, a new candidate genus of Alphaproteobacteria frequently associated with brown algae.</title>
        <authorList>
            <person name="Dittami S.M."/>
            <person name="Barbeyron T."/>
            <person name="Boyen C."/>
            <person name="Cambefort J."/>
            <person name="Collet G."/>
            <person name="Delage L."/>
            <person name="Gobet A."/>
            <person name="Groisillier A."/>
            <person name="Leblanc C."/>
            <person name="Michel G."/>
            <person name="Scornet D."/>
            <person name="Siegel A."/>
            <person name="Tapia J.E."/>
            <person name="Tonon T."/>
        </authorList>
    </citation>
    <scope>NUCLEOTIDE SEQUENCE [LARGE SCALE GENOMIC DNA]</scope>
    <source>
        <strain evidence="2 3">Ec32</strain>
    </source>
</reference>
<dbReference type="AlphaFoldDB" id="X5MF75"/>
<dbReference type="Gene3D" id="2.30.40.10">
    <property type="entry name" value="Urease, subunit C, domain 1"/>
    <property type="match status" value="1"/>
</dbReference>
<name>X5MF75_9HYPH</name>
<accession>X5MF75</accession>
<organism evidence="2 3">
    <name type="scientific">Candidatus Phaeomarinibacter ectocarpi</name>
    <dbReference type="NCBI Taxonomy" id="1458461"/>
    <lineage>
        <taxon>Bacteria</taxon>
        <taxon>Pseudomonadati</taxon>
        <taxon>Pseudomonadota</taxon>
        <taxon>Alphaproteobacteria</taxon>
        <taxon>Hyphomicrobiales</taxon>
        <taxon>Parvibaculaceae</taxon>
        <taxon>Candidatus Phaeomarinibacter</taxon>
    </lineage>
</organism>
<evidence type="ECO:0000259" key="1">
    <source>
        <dbReference type="Pfam" id="PF07969"/>
    </source>
</evidence>
<dbReference type="SUPFAM" id="SSF51556">
    <property type="entry name" value="Metallo-dependent hydrolases"/>
    <property type="match status" value="1"/>
</dbReference>
<feature type="domain" description="Amidohydrolase 3" evidence="1">
    <location>
        <begin position="120"/>
        <end position="604"/>
    </location>
</feature>
<dbReference type="PATRIC" id="fig|1458461.3.peg.3201"/>
<protein>
    <submittedName>
        <fullName evidence="2">Exoenzymes regulatory protein AepA</fullName>
    </submittedName>
</protein>
<keyword evidence="3" id="KW-1185">Reference proteome</keyword>
<dbReference type="InterPro" id="IPR011059">
    <property type="entry name" value="Metal-dep_hydrolase_composite"/>
</dbReference>
<dbReference type="STRING" id="1458461.BN1012_Phect3195"/>
<dbReference type="InterPro" id="IPR013108">
    <property type="entry name" value="Amidohydro_3"/>
</dbReference>
<dbReference type="Proteomes" id="UP000032160">
    <property type="component" value="Chromosome I"/>
</dbReference>
<dbReference type="GO" id="GO:0016810">
    <property type="term" value="F:hydrolase activity, acting on carbon-nitrogen (but not peptide) bonds"/>
    <property type="evidence" value="ECO:0007669"/>
    <property type="project" value="InterPro"/>
</dbReference>